<dbReference type="GO" id="GO:0016182">
    <property type="term" value="P:synaptic vesicle budding from endosome"/>
    <property type="evidence" value="ECO:0007669"/>
    <property type="project" value="TreeGrafter"/>
</dbReference>
<keyword evidence="11" id="KW-1185">Reference proteome</keyword>
<accession>A0A834XNM2</accession>
<evidence type="ECO:0000256" key="6">
    <source>
        <dbReference type="ARBA" id="ARBA00022927"/>
    </source>
</evidence>
<dbReference type="Pfam" id="PF01602">
    <property type="entry name" value="Adaptin_N"/>
    <property type="match status" value="1"/>
</dbReference>
<feature type="region of interest" description="Disordered" evidence="8">
    <location>
        <begin position="889"/>
        <end position="939"/>
    </location>
</feature>
<dbReference type="SUPFAM" id="SSF48371">
    <property type="entry name" value="ARM repeat"/>
    <property type="match status" value="1"/>
</dbReference>
<dbReference type="OrthoDB" id="10264595at2759"/>
<dbReference type="InterPro" id="IPR010474">
    <property type="entry name" value="AP3D_dom_metazoa"/>
</dbReference>
<dbReference type="EMBL" id="JACMRX010000005">
    <property type="protein sequence ID" value="KAF7988510.1"/>
    <property type="molecule type" value="Genomic_DNA"/>
</dbReference>
<comment type="subcellular location">
    <subcellularLocation>
        <location evidence="1">Endomembrane system</location>
    </subcellularLocation>
</comment>
<feature type="domain" description="AP-3 complex subunit delta" evidence="9">
    <location>
        <begin position="663"/>
        <end position="808"/>
    </location>
</feature>
<keyword evidence="4" id="KW-0813">Transport</keyword>
<dbReference type="PANTHER" id="PTHR22781">
    <property type="entry name" value="DELTA ADAPTIN-RELATED"/>
    <property type="match status" value="1"/>
</dbReference>
<dbReference type="SMART" id="SM01354">
    <property type="entry name" value="BLVR"/>
    <property type="match status" value="1"/>
</dbReference>
<evidence type="ECO:0000313" key="10">
    <source>
        <dbReference type="EMBL" id="KAF7988510.1"/>
    </source>
</evidence>
<dbReference type="InterPro" id="IPR002553">
    <property type="entry name" value="Clathrin/coatomer_adapt-like_N"/>
</dbReference>
<evidence type="ECO:0000259" key="9">
    <source>
        <dbReference type="SMART" id="SM01354"/>
    </source>
</evidence>
<evidence type="ECO:0000256" key="7">
    <source>
        <dbReference type="ARBA" id="ARBA00023136"/>
    </source>
</evidence>
<feature type="region of interest" description="Disordered" evidence="8">
    <location>
        <begin position="616"/>
        <end position="667"/>
    </location>
</feature>
<dbReference type="Pfam" id="PF06375">
    <property type="entry name" value="AP3D1"/>
    <property type="match status" value="1"/>
</dbReference>
<dbReference type="AlphaFoldDB" id="A0A834XNM2"/>
<reference evidence="10 11" key="1">
    <citation type="submission" date="2020-08" db="EMBL/GenBank/DDBJ databases">
        <title>Aphidius gifuensis genome sequencing and assembly.</title>
        <authorList>
            <person name="Du Z."/>
        </authorList>
    </citation>
    <scope>NUCLEOTIDE SEQUENCE [LARGE SCALE GENOMIC DNA]</scope>
    <source>
        <strain evidence="10">YNYX2018</strain>
        <tissue evidence="10">Adults</tissue>
    </source>
</reference>
<dbReference type="InterPro" id="IPR016024">
    <property type="entry name" value="ARM-type_fold"/>
</dbReference>
<dbReference type="GO" id="GO:0098943">
    <property type="term" value="P:neurotransmitter receptor transport, postsynaptic endosome to lysosome"/>
    <property type="evidence" value="ECO:0007669"/>
    <property type="project" value="TreeGrafter"/>
</dbReference>
<feature type="compositionally biased region" description="Acidic residues" evidence="8">
    <location>
        <begin position="889"/>
        <end position="898"/>
    </location>
</feature>
<feature type="compositionally biased region" description="Acidic residues" evidence="8">
    <location>
        <begin position="754"/>
        <end position="765"/>
    </location>
</feature>
<evidence type="ECO:0000256" key="1">
    <source>
        <dbReference type="ARBA" id="ARBA00004308"/>
    </source>
</evidence>
<evidence type="ECO:0000256" key="3">
    <source>
        <dbReference type="ARBA" id="ARBA00015717"/>
    </source>
</evidence>
<feature type="region of interest" description="Disordered" evidence="8">
    <location>
        <begin position="735"/>
        <end position="797"/>
    </location>
</feature>
<evidence type="ECO:0000313" key="11">
    <source>
        <dbReference type="Proteomes" id="UP000639338"/>
    </source>
</evidence>
<evidence type="ECO:0000256" key="4">
    <source>
        <dbReference type="ARBA" id="ARBA00022448"/>
    </source>
</evidence>
<organism evidence="10 11">
    <name type="scientific">Aphidius gifuensis</name>
    <name type="common">Parasitoid wasp</name>
    <dbReference type="NCBI Taxonomy" id="684658"/>
    <lineage>
        <taxon>Eukaryota</taxon>
        <taxon>Metazoa</taxon>
        <taxon>Ecdysozoa</taxon>
        <taxon>Arthropoda</taxon>
        <taxon>Hexapoda</taxon>
        <taxon>Insecta</taxon>
        <taxon>Pterygota</taxon>
        <taxon>Neoptera</taxon>
        <taxon>Endopterygota</taxon>
        <taxon>Hymenoptera</taxon>
        <taxon>Apocrita</taxon>
        <taxon>Ichneumonoidea</taxon>
        <taxon>Braconidae</taxon>
        <taxon>Aphidiinae</taxon>
        <taxon>Aphidius</taxon>
    </lineage>
</organism>
<sequence>MALKKVRGNFERMFDKNLTDLVRGIRNNKNNEAKYIAQCIEEIKQELRQDNVAVKSNAVAKLTYLQMLGYDISWAGFNIIEVMSSGKFTYKRIGYLSASQSFHMDTELLMLTTNMIRKDLNSQNQYDAGLALSGLSCFISPDLAKDLVNDIMTLLTSTKPYLRKKAVLMMYKVFLRFPEALRPAFPRLKEKLEDPDSGVQSAAVNVVCELARKNPKNYLSLAPIFFKLMTTSTNNWMLIKIIKLFGALTPLEPRLGKKLIEPLTNLIHSTSAMSLLYECINTVIAVLISISSGMPNHSDSIQLCVQKLRILIEDTDQNLKYLGLLAMSKILKTHPKSVQAHKDLIMQCLDDKDESIRLRALDLLYGMVSKKNLIEIVRKLMIHMDKAEGTTYRDELLSKIIQICSQNNYQFITYFEWYISVLVDLTRMEGTKHGQLVATQLLDVTIRVQAIRKYSVQQCALLLDNAHLLTCQPRSTMCEVLYAAAWICGEFSSELDDKMKTLKSMLKSQKNFLPGHIQAVYVHNILKLSSIILINAKKNNETDIINEIYKLKNSMNEFICSGDLEVQERTISTIVLFDYLNDNPELIDELIYTFDGELNPIAPKAQKKVPIPDGLDLDTWINDPPSDQSDNDDYDINDIFIKDDNNKSNDSNNNSSKKKYHEPTIDEIKKQRDIRKFEYENNPNYLKGNITNVNSSSYHNIDNKNNDYDSIPIAELNIPVSLKVDHLYSKKNLLKTSKRKKKKSSKKNKNQSSSDDDDGDEDDDDKYPTHFVNTEIGELPPGAELSDNDDGNFGDINDPHRALNIDLDIPLRDDEKLPAVEQHRITDNKKSKNHELLINDNDDKKIIKKDKIKKVKKKNDNKLKKKIKNDIDNQNKIDLWLGNDKENITIEENDDNNDDNDKKKHKKKLKSKKKTKNNNIDEQDKKKKKKKNIIESIGKQKASDYEETAGISTPSKEILPNLIDNFNNENGTCNYQKLSGYKELSKNDKIKISYGLKQLPHESGKIIVGISLFNTADKIIKDLNFDVLDTSTLKLIRNSDEESGIKILVKLGPGENTETHLSFDVTDDTFSQKLRGNLTYMIDNTNGLIQEKLDFILYLSCSDFLIESLPQSDILTELLSNDLLQYKVKQIIEVQGDFDKILNIICQNCHLTLVEIVDDAASLYGNSLKGHHVCLLIKKKLSESSLCLSIEGKGDNNSLLTGIVDEIVKTLTNY</sequence>
<evidence type="ECO:0000256" key="8">
    <source>
        <dbReference type="SAM" id="MobiDB-lite"/>
    </source>
</evidence>
<dbReference type="PANTHER" id="PTHR22781:SF12">
    <property type="entry name" value="AP-3 COMPLEX SUBUNIT DELTA-1"/>
    <property type="match status" value="1"/>
</dbReference>
<dbReference type="GO" id="GO:0006623">
    <property type="term" value="P:protein targeting to vacuole"/>
    <property type="evidence" value="ECO:0007669"/>
    <property type="project" value="TreeGrafter"/>
</dbReference>
<dbReference type="GO" id="GO:0098830">
    <property type="term" value="C:presynaptic endosome"/>
    <property type="evidence" value="ECO:0007669"/>
    <property type="project" value="TreeGrafter"/>
</dbReference>
<proteinExistence type="inferred from homology"/>
<dbReference type="GO" id="GO:1904115">
    <property type="term" value="C:axon cytoplasm"/>
    <property type="evidence" value="ECO:0007669"/>
    <property type="project" value="GOC"/>
</dbReference>
<keyword evidence="6" id="KW-0653">Protein transport</keyword>
<dbReference type="GO" id="GO:0048490">
    <property type="term" value="P:anterograde synaptic vesicle transport"/>
    <property type="evidence" value="ECO:0007669"/>
    <property type="project" value="TreeGrafter"/>
</dbReference>
<dbReference type="InterPro" id="IPR058898">
    <property type="entry name" value="Mu_AP3"/>
</dbReference>
<comment type="caution">
    <text evidence="10">The sequence shown here is derived from an EMBL/GenBank/DDBJ whole genome shotgun (WGS) entry which is preliminary data.</text>
</comment>
<name>A0A834XNM2_APHGI</name>
<dbReference type="InterPro" id="IPR011989">
    <property type="entry name" value="ARM-like"/>
</dbReference>
<dbReference type="Pfam" id="PF26171">
    <property type="entry name" value="Mu_AP3"/>
    <property type="match status" value="1"/>
</dbReference>
<feature type="compositionally biased region" description="Basic residues" evidence="8">
    <location>
        <begin position="903"/>
        <end position="916"/>
    </location>
</feature>
<dbReference type="GO" id="GO:0043195">
    <property type="term" value="C:terminal bouton"/>
    <property type="evidence" value="ECO:0007669"/>
    <property type="project" value="TreeGrafter"/>
</dbReference>
<feature type="compositionally biased region" description="Basic residues" evidence="8">
    <location>
        <begin position="735"/>
        <end position="749"/>
    </location>
</feature>
<comment type="similarity">
    <text evidence="2">Belongs to the adaptor complexes large subunit family.</text>
</comment>
<dbReference type="FunFam" id="1.25.10.10:FF:000251">
    <property type="entry name" value="AP-3 complex subunit delta"/>
    <property type="match status" value="1"/>
</dbReference>
<dbReference type="GO" id="GO:0010008">
    <property type="term" value="C:endosome membrane"/>
    <property type="evidence" value="ECO:0007669"/>
    <property type="project" value="TreeGrafter"/>
</dbReference>
<keyword evidence="7" id="KW-0472">Membrane</keyword>
<keyword evidence="5" id="KW-0677">Repeat</keyword>
<dbReference type="InterPro" id="IPR017105">
    <property type="entry name" value="AP3_complex_dsu"/>
</dbReference>
<gene>
    <name evidence="10" type="ORF">HCN44_001083</name>
</gene>
<evidence type="ECO:0000256" key="5">
    <source>
        <dbReference type="ARBA" id="ARBA00022737"/>
    </source>
</evidence>
<dbReference type="GO" id="GO:0030123">
    <property type="term" value="C:AP-3 adaptor complex"/>
    <property type="evidence" value="ECO:0007669"/>
    <property type="project" value="InterPro"/>
</dbReference>
<protein>
    <recommendedName>
        <fullName evidence="3">AP-3 complex subunit delta</fullName>
    </recommendedName>
</protein>
<dbReference type="Gene3D" id="1.25.10.10">
    <property type="entry name" value="Leucine-rich Repeat Variant"/>
    <property type="match status" value="1"/>
</dbReference>
<dbReference type="Proteomes" id="UP000639338">
    <property type="component" value="Unassembled WGS sequence"/>
</dbReference>
<evidence type="ECO:0000256" key="2">
    <source>
        <dbReference type="ARBA" id="ARBA00006613"/>
    </source>
</evidence>
<dbReference type="GO" id="GO:0006896">
    <property type="term" value="P:Golgi to vacuole transport"/>
    <property type="evidence" value="ECO:0007669"/>
    <property type="project" value="TreeGrafter"/>
</dbReference>
<dbReference type="GO" id="GO:0048499">
    <property type="term" value="P:synaptic vesicle membrane organization"/>
    <property type="evidence" value="ECO:0007669"/>
    <property type="project" value="TreeGrafter"/>
</dbReference>